<keyword evidence="1" id="KW-0812">Transmembrane</keyword>
<feature type="chain" id="PRO_5043314149" evidence="2">
    <location>
        <begin position="17"/>
        <end position="2191"/>
    </location>
</feature>
<keyword evidence="2" id="KW-0732">Signal</keyword>
<sequence>MKWLLCLFGVLWTASSLTIGSKDSSLDPGKITWWQDTWSNNAIELSQTNQGSTGVVFTFHFRPSTSISSGVVQITFPSSITISSGQTVTISPSGGISAQTDMSVATGEITLPSSQGVFGPFSIVTRASSTGQIVDANYFFGCIATSASTINSSTLSIATVSGAEKPIVGSTDGIYFTFTLTTSLWKHDLIEINTDSNWKVSNATCSSVTVSDNSNLLIGPDGSNNLPCQTDSSGHVFIYGISQDVLITETTTSLKLKISVSTFTLPGVVLDKSAFTWSVYIWRWGTNTLLANYASVTGPVATYAGGITASSWSPMSTIAQADTLSGMTLFTNLTFVTSHDISSTVGRVSIEFTNVNIGQNWWVDIDDATGASNAMCYVSISGSSCSISSASDATSKVVISFTKAQPAGSISLIVLSKFSSSPSVNSITTYDGYYTVDQTSSSPISWALGSTSKTRFSKFKHHAYYKLTPTDYPTDITLSTGYQGGGEYTGRTLWFVFKPANDWDKTTTISINLPLVTTGVQFTSSYISSSATKVQESTTSLTTSGSYSTITVENTITPSSNQISVELLNTDLASSSYYLLGFYTTYSTTITTEQVAFPFVASNKVTFYECWAKATTQTGGPLYDIDSYVFTVTTKTFSNRNTISTVPLCSGTTVGIPLVSVFKSDTQTFDFGSGNYYIDITVSGGGDLGTGLATGASIPVTSTASSASAVLTSKSSDTIITLTGLGPTTTSSTITTYIAVGNAGYGTYSTVFYYTSTSYPGIQFQLYGYTETITKFSEPKYSFNTASGTAATLTINQSGSLVGNLILGSNKDLPSKNDYFGIGFPEGFTTSSSTSISLGGVAASPIYRVSSPTIGFKGAFIITQFTDTFKFADLLTSTALTIDNIAPPSRVKNSSTLTNIPVNIFIASSTIATQCTYRDTLTNYDLAVATLKEPTFSPTTVSLKGPDSVDTTITISFSTVNAISAGGSITIVFAESWDFTYVSFGISGLSDQSSSQKLSKQYSSSSTTLVISQFAAVSSSTSITITANHVFPPSSGTDPIYYITSIYTQDADSNYYIDSLSTFTAKCSLTAAADAGTTTNWKAASYPNQAGIPGVDFFLSFSLPKRVPAGGTISISAFDTWQYSASGDIKNSCWSNIVYSSCTVSSGSSEIILTLSQDLLSSTTVQVYLDNALNLPSSAGTTSGGFKVISAWNGVTITSDTTAASFTVNSAVTGTLVPATSNSLTMSITNAAEYSSYTFRFTSAQVDANDYFWIIFPRSYYDPYIGKADNYMTDCEPYSYYIPCSSSSLGSISCTADHWYVVVSGIDKTVSASTTIDITISEVMNPAKGQTGNFEVYHLNSAGTVKAYEEEFGTVTTTDLAPSSVIFKSISTDQVELLEIANYTLEFYYAGDVNNTLRFEIGLPSQYDNTLLMNDTTSCSSVYYDQSGKVNTSSSTALSWFSGTSCNVEKDKFELSVQTTKTFNFNSADMLSLEIEAYNPQWGFERHAKNFDYWDIEDNSTFSWHDYWSSRFEIKIYNDTANLVLGKSYGVLNSAYIGYNRSYIPIEVNSYSPKSVGQTSDNRIRLLPGTQSDDITISIGNWPMRSKKLILTPHSNPNYPDDYIFEYSSTFHDWTILQMYDSMTFRIAALSNATSGLYYIDWSTEETVQPGVSSDLYGSPYSILVEVCEPETENVAITVGQIPNLVVGYTSIPISVTLGAAPATDITVWLSFNNAPSGIFISPTYLMFGPNEDVKYFELFVNSTYATSQKAPVLKFDLSGTDEASYTAPSTISLTVNAASTSAYTATTVTLASSIIDGNHAKVTISSTQNVVIYWWLACTGGSTPSYRMVKDSCKDLVDPSNSTLSLYEQRSYDYLHTEIDPNPELDSDYYAFFRRLHRDHCNLNWYNMEVLYASGSLTLDFDWLHADTTYNVFVYADNRLYSGAMQSQSISLTTPSLPSVYTYTVSFSASVASSKGDDIRNAIAKNMGINPGWLTNQEVANPSTGRMRMLASSTTFTYEVLYDRSNIKYSPLAIIANLDVSQVTSDLTALTSATPTLSNAAATSSSTTYPSWIRQPVLAAIGQTNVTFIGTPTQSGIMCVSCSRKTYQSLTTYAWQIISGLDGYSDIVPSSCSNSTANKNITMFVDGLRVGTPYNCSFTACNDYPLWPTCIDATTTTPSISTLPIYTILTYEIDGASAVGLFMAFFLIFN</sequence>
<evidence type="ECO:0000256" key="2">
    <source>
        <dbReference type="SAM" id="SignalP"/>
    </source>
</evidence>
<evidence type="ECO:0000313" key="3">
    <source>
        <dbReference type="EMBL" id="CAG9312215.1"/>
    </source>
</evidence>
<evidence type="ECO:0000256" key="1">
    <source>
        <dbReference type="SAM" id="Phobius"/>
    </source>
</evidence>
<evidence type="ECO:0000313" key="4">
    <source>
        <dbReference type="Proteomes" id="UP001162131"/>
    </source>
</evidence>
<feature type="signal peptide" evidence="2">
    <location>
        <begin position="1"/>
        <end position="16"/>
    </location>
</feature>
<gene>
    <name evidence="3" type="ORF">BSTOLATCC_MIC5459</name>
</gene>
<dbReference type="EMBL" id="CAJZBQ010000005">
    <property type="protein sequence ID" value="CAG9312215.1"/>
    <property type="molecule type" value="Genomic_DNA"/>
</dbReference>
<feature type="transmembrane region" description="Helical" evidence="1">
    <location>
        <begin position="2169"/>
        <end position="2190"/>
    </location>
</feature>
<comment type="caution">
    <text evidence="3">The sequence shown here is derived from an EMBL/GenBank/DDBJ whole genome shotgun (WGS) entry which is preliminary data.</text>
</comment>
<keyword evidence="4" id="KW-1185">Reference proteome</keyword>
<accession>A0AAU9IEC2</accession>
<keyword evidence="1" id="KW-1133">Transmembrane helix</keyword>
<dbReference type="Proteomes" id="UP001162131">
    <property type="component" value="Unassembled WGS sequence"/>
</dbReference>
<protein>
    <submittedName>
        <fullName evidence="3">Uncharacterized protein</fullName>
    </submittedName>
</protein>
<organism evidence="3 4">
    <name type="scientific">Blepharisma stoltei</name>
    <dbReference type="NCBI Taxonomy" id="1481888"/>
    <lineage>
        <taxon>Eukaryota</taxon>
        <taxon>Sar</taxon>
        <taxon>Alveolata</taxon>
        <taxon>Ciliophora</taxon>
        <taxon>Postciliodesmatophora</taxon>
        <taxon>Heterotrichea</taxon>
        <taxon>Heterotrichida</taxon>
        <taxon>Blepharismidae</taxon>
        <taxon>Blepharisma</taxon>
    </lineage>
</organism>
<name>A0AAU9IEC2_9CILI</name>
<reference evidence="3" key="1">
    <citation type="submission" date="2021-09" db="EMBL/GenBank/DDBJ databases">
        <authorList>
            <consortium name="AG Swart"/>
            <person name="Singh M."/>
            <person name="Singh A."/>
            <person name="Seah K."/>
            <person name="Emmerich C."/>
        </authorList>
    </citation>
    <scope>NUCLEOTIDE SEQUENCE</scope>
    <source>
        <strain evidence="3">ATCC30299</strain>
    </source>
</reference>
<keyword evidence="1" id="KW-0472">Membrane</keyword>
<proteinExistence type="predicted"/>